<name>Q08R94_STIAD</name>
<dbReference type="AlphaFoldDB" id="Q08R94"/>
<evidence type="ECO:0000313" key="2">
    <source>
        <dbReference type="EMBL" id="EAU62989.1"/>
    </source>
</evidence>
<gene>
    <name evidence="2" type="ORF">STIAU_7680</name>
</gene>
<organism evidence="2 3">
    <name type="scientific">Stigmatella aurantiaca (strain DW4/3-1)</name>
    <dbReference type="NCBI Taxonomy" id="378806"/>
    <lineage>
        <taxon>Bacteria</taxon>
        <taxon>Pseudomonadati</taxon>
        <taxon>Myxococcota</taxon>
        <taxon>Myxococcia</taxon>
        <taxon>Myxococcales</taxon>
        <taxon>Cystobacterineae</taxon>
        <taxon>Archangiaceae</taxon>
        <taxon>Stigmatella</taxon>
    </lineage>
</organism>
<evidence type="ECO:0000313" key="3">
    <source>
        <dbReference type="Proteomes" id="UP000032702"/>
    </source>
</evidence>
<evidence type="ECO:0000256" key="1">
    <source>
        <dbReference type="SAM" id="MobiDB-lite"/>
    </source>
</evidence>
<feature type="region of interest" description="Disordered" evidence="1">
    <location>
        <begin position="1"/>
        <end position="70"/>
    </location>
</feature>
<feature type="compositionally biased region" description="Basic and acidic residues" evidence="1">
    <location>
        <begin position="32"/>
        <end position="45"/>
    </location>
</feature>
<feature type="region of interest" description="Disordered" evidence="1">
    <location>
        <begin position="490"/>
        <end position="591"/>
    </location>
</feature>
<dbReference type="Proteomes" id="UP000032702">
    <property type="component" value="Unassembled WGS sequence"/>
</dbReference>
<dbReference type="EMBL" id="AAMD01000190">
    <property type="protein sequence ID" value="EAU62989.1"/>
    <property type="molecule type" value="Genomic_DNA"/>
</dbReference>
<reference evidence="2 3" key="1">
    <citation type="submission" date="2006-04" db="EMBL/GenBank/DDBJ databases">
        <authorList>
            <person name="Nierman W.C."/>
        </authorList>
    </citation>
    <scope>NUCLEOTIDE SEQUENCE [LARGE SCALE GENOMIC DNA]</scope>
    <source>
        <strain evidence="2 3">DW4/3-1</strain>
    </source>
</reference>
<proteinExistence type="predicted"/>
<feature type="compositionally biased region" description="Basic residues" evidence="1">
    <location>
        <begin position="54"/>
        <end position="65"/>
    </location>
</feature>
<feature type="compositionally biased region" description="Basic and acidic residues" evidence="1">
    <location>
        <begin position="91"/>
        <end position="104"/>
    </location>
</feature>
<accession>Q08R94</accession>
<comment type="caution">
    <text evidence="2">The sequence shown here is derived from an EMBL/GenBank/DDBJ whole genome shotgun (WGS) entry which is preliminary data.</text>
</comment>
<feature type="region of interest" description="Disordered" evidence="1">
    <location>
        <begin position="357"/>
        <end position="416"/>
    </location>
</feature>
<feature type="compositionally biased region" description="Basic and acidic residues" evidence="1">
    <location>
        <begin position="390"/>
        <end position="407"/>
    </location>
</feature>
<feature type="compositionally biased region" description="Pro residues" evidence="1">
    <location>
        <begin position="252"/>
        <end position="261"/>
    </location>
</feature>
<protein>
    <submittedName>
        <fullName evidence="2">Uncharacterized protein</fullName>
    </submittedName>
</protein>
<feature type="region of interest" description="Disordered" evidence="1">
    <location>
        <begin position="605"/>
        <end position="635"/>
    </location>
</feature>
<feature type="region of interest" description="Disordered" evidence="1">
    <location>
        <begin position="88"/>
        <end position="118"/>
    </location>
</feature>
<sequence>MRLAPIQPGQRIHPVHGHAREPRTPPALEFPLRPEGHERGQDQIGERCFLQPRQPRHRPRPRRAPRQPLQCREQHRWFQFQHRRATCRRQLQKDKHGREREPLRRHNHGLGHVGSRGDIASQFAPKGLADGLERLLAHPRDLGTLPQDDMCPGQPARSQPEQLGDPRRRGRRRGHERFPEKGLKKTSGWLPGSAVPRTRPAREPLVPQQGTPLARETGSGGTAEVFGRALAATLQAPPASARATAPRNPSSPRTPAPPAPAFRPRKGPRENPGALLPGRPRALPAHRATPVPALFPAPAPPRRIGTRAASQAAGGQGLPGASGPHPDSGRFGWPRQPSGGLRVCASHVWHPWTFSKGSRQLPRRARRHHRPSRGRGQGRSPRGPCLVRPQAEREDHQRHREPRDHSPQCHQQRPEPQGLCAAHRRHLPPRGGLVHQERNGFRRQSLHASGNERLKPVLGLPKPVRLSRRGPQQGRGLGSRWCVSWGARAAAPSGAHGPPGPLPSPESVFSMPRSRTRVRQSCSSIGVREQRPPLPKTSQPVSATGLGRPSSARMRTAADAWASSTSMDQEGFLPASGTLRASSPRSKRTVCNSLAWRSSRPCWMRSRHAVAPTTSRSPRQRGRRRDMASTPHTWV</sequence>
<feature type="compositionally biased region" description="Polar residues" evidence="1">
    <location>
        <begin position="579"/>
        <end position="591"/>
    </location>
</feature>
<feature type="region of interest" description="Disordered" evidence="1">
    <location>
        <begin position="142"/>
        <end position="221"/>
    </location>
</feature>
<feature type="region of interest" description="Disordered" evidence="1">
    <location>
        <begin position="235"/>
        <end position="338"/>
    </location>
</feature>
<feature type="compositionally biased region" description="Low complexity" evidence="1">
    <location>
        <begin position="236"/>
        <end position="251"/>
    </location>
</feature>
<feature type="compositionally biased region" description="Basic residues" evidence="1">
    <location>
        <begin position="361"/>
        <end position="373"/>
    </location>
</feature>